<keyword evidence="9 10" id="KW-0511">Multifunctional enzyme</keyword>
<protein>
    <recommendedName>
        <fullName evidence="10">tRNA 5-methylaminomethyl-2-thiouridine biosynthesis bifunctional protein MnmC</fullName>
        <shortName evidence="10">tRNA mnm(5)s(2)U biosynthesis bifunctional protein</shortName>
    </recommendedName>
    <domain>
        <recommendedName>
            <fullName evidence="10">tRNA (mnm(5)s(2)U34)-methyltransferase</fullName>
            <ecNumber evidence="10">2.1.1.61</ecNumber>
        </recommendedName>
    </domain>
    <domain>
        <recommendedName>
            <fullName evidence="10">FAD-dependent cmnm(5)s(2)U34 oxidoreductase</fullName>
            <ecNumber evidence="10">1.5.-.-</ecNumber>
        </recommendedName>
    </domain>
</protein>
<evidence type="ECO:0000256" key="9">
    <source>
        <dbReference type="ARBA" id="ARBA00023268"/>
    </source>
</evidence>
<organism evidence="13 14">
    <name type="scientific">Endozoicomonas lisbonensis</name>
    <dbReference type="NCBI Taxonomy" id="3120522"/>
    <lineage>
        <taxon>Bacteria</taxon>
        <taxon>Pseudomonadati</taxon>
        <taxon>Pseudomonadota</taxon>
        <taxon>Gammaproteobacteria</taxon>
        <taxon>Oceanospirillales</taxon>
        <taxon>Endozoicomonadaceae</taxon>
        <taxon>Endozoicomonas</taxon>
    </lineage>
</organism>
<dbReference type="PANTHER" id="PTHR13847">
    <property type="entry name" value="SARCOSINE DEHYDROGENASE-RELATED"/>
    <property type="match status" value="1"/>
</dbReference>
<proteinExistence type="inferred from homology"/>
<dbReference type="GO" id="GO:0032259">
    <property type="term" value="P:methylation"/>
    <property type="evidence" value="ECO:0007669"/>
    <property type="project" value="UniProtKB-KW"/>
</dbReference>
<dbReference type="Gene3D" id="3.50.50.60">
    <property type="entry name" value="FAD/NAD(P)-binding domain"/>
    <property type="match status" value="1"/>
</dbReference>
<dbReference type="RefSeq" id="WP_354008548.1">
    <property type="nucleotide sequence ID" value="NZ_JBEWTA010000001.1"/>
</dbReference>
<feature type="domain" description="MnmC-like methyltransferase" evidence="12">
    <location>
        <begin position="124"/>
        <end position="244"/>
    </location>
</feature>
<dbReference type="InterPro" id="IPR029063">
    <property type="entry name" value="SAM-dependent_MTases_sf"/>
</dbReference>
<dbReference type="NCBIfam" id="NF033855">
    <property type="entry name" value="tRNA_MNMC2"/>
    <property type="match status" value="1"/>
</dbReference>
<dbReference type="SUPFAM" id="SSF51905">
    <property type="entry name" value="FAD/NAD(P)-binding domain"/>
    <property type="match status" value="1"/>
</dbReference>
<dbReference type="Proteomes" id="UP001549366">
    <property type="component" value="Unassembled WGS sequence"/>
</dbReference>
<keyword evidence="2 10" id="KW-0489">Methyltransferase</keyword>
<comment type="cofactor">
    <cofactor evidence="10">
        <name>FAD</name>
        <dbReference type="ChEBI" id="CHEBI:57692"/>
    </cofactor>
</comment>
<keyword evidence="8 10" id="KW-0560">Oxidoreductase</keyword>
<comment type="subcellular location">
    <subcellularLocation>
        <location evidence="10">Cytoplasm</location>
    </subcellularLocation>
</comment>
<dbReference type="InterPro" id="IPR036188">
    <property type="entry name" value="FAD/NAD-bd_sf"/>
</dbReference>
<comment type="function">
    <text evidence="10">Catalyzes the last two steps in the biosynthesis of 5-methylaminomethyl-2-thiouridine (mnm(5)s(2)U) at the wobble position (U34) in tRNA. Catalyzes the FAD-dependent demodification of cmnm(5)s(2)U34 to nm(5)s(2)U34, followed by the transfer of a methyl group from S-adenosyl-L-methionine to nm(5)s(2)U34, to form mnm(5)s(2)U34.</text>
</comment>
<comment type="catalytic activity">
    <reaction evidence="10">
        <text>5-aminomethyl-2-thiouridine(34) in tRNA + S-adenosyl-L-methionine = 5-methylaminomethyl-2-thiouridine(34) in tRNA + S-adenosyl-L-homocysteine + H(+)</text>
        <dbReference type="Rhea" id="RHEA:19569"/>
        <dbReference type="Rhea" id="RHEA-COMP:10195"/>
        <dbReference type="Rhea" id="RHEA-COMP:10197"/>
        <dbReference type="ChEBI" id="CHEBI:15378"/>
        <dbReference type="ChEBI" id="CHEBI:57856"/>
        <dbReference type="ChEBI" id="CHEBI:59789"/>
        <dbReference type="ChEBI" id="CHEBI:74454"/>
        <dbReference type="ChEBI" id="CHEBI:74455"/>
        <dbReference type="EC" id="2.1.1.61"/>
    </reaction>
</comment>
<dbReference type="Pfam" id="PF01266">
    <property type="entry name" value="DAO"/>
    <property type="match status" value="1"/>
</dbReference>
<dbReference type="NCBIfam" id="NF002481">
    <property type="entry name" value="PRK01747.1-2"/>
    <property type="match status" value="1"/>
</dbReference>
<dbReference type="Pfam" id="PF05430">
    <property type="entry name" value="Methyltransf_30"/>
    <property type="match status" value="1"/>
</dbReference>
<feature type="region of interest" description="FAD-dependent cmnm(5)s(2)U34 oxidoreductase" evidence="10">
    <location>
        <begin position="274"/>
        <end position="676"/>
    </location>
</feature>
<keyword evidence="4 10" id="KW-0808">Transferase</keyword>
<dbReference type="InterPro" id="IPR008471">
    <property type="entry name" value="MnmC-like_methylTransf"/>
</dbReference>
<keyword evidence="6 10" id="KW-0819">tRNA processing</keyword>
<keyword evidence="3 10" id="KW-0285">Flavoprotein</keyword>
<dbReference type="EC" id="2.1.1.61" evidence="10"/>
<feature type="domain" description="FAD dependent oxidoreductase" evidence="11">
    <location>
        <begin position="271"/>
        <end position="644"/>
    </location>
</feature>
<dbReference type="Gene3D" id="3.30.9.10">
    <property type="entry name" value="D-Amino Acid Oxidase, subunit A, domain 2"/>
    <property type="match status" value="1"/>
</dbReference>
<dbReference type="NCBIfam" id="TIGR03197">
    <property type="entry name" value="MnmC_Cterm"/>
    <property type="match status" value="1"/>
</dbReference>
<dbReference type="InterPro" id="IPR006076">
    <property type="entry name" value="FAD-dep_OxRdtase"/>
</dbReference>
<evidence type="ECO:0000256" key="10">
    <source>
        <dbReference type="HAMAP-Rule" id="MF_01102"/>
    </source>
</evidence>
<evidence type="ECO:0000259" key="11">
    <source>
        <dbReference type="Pfam" id="PF01266"/>
    </source>
</evidence>
<dbReference type="InterPro" id="IPR023032">
    <property type="entry name" value="tRNA_MAMT_biosynth_bifunc_MnmC"/>
</dbReference>
<reference evidence="13 14" key="1">
    <citation type="submission" date="2024-06" db="EMBL/GenBank/DDBJ databases">
        <title>Genomic Encyclopedia of Type Strains, Phase V (KMG-V): Genome sequencing to study the core and pangenomes of soil and plant-associated prokaryotes.</title>
        <authorList>
            <person name="Whitman W."/>
        </authorList>
    </citation>
    <scope>NUCLEOTIDE SEQUENCE [LARGE SCALE GENOMIC DNA]</scope>
    <source>
        <strain evidence="13 14">NE40</strain>
    </source>
</reference>
<dbReference type="PANTHER" id="PTHR13847:SF283">
    <property type="entry name" value="TRNA 5-METHYLAMINOMETHYL-2-THIOURIDINE BIOSYNTHESIS BIFUNCTIONAL PROTEIN MNMC"/>
    <property type="match status" value="1"/>
</dbReference>
<keyword evidence="5 10" id="KW-0949">S-adenosyl-L-methionine</keyword>
<feature type="region of interest" description="tRNA (mnm(5)s(2)U34)-methyltransferase" evidence="10">
    <location>
        <begin position="1"/>
        <end position="246"/>
    </location>
</feature>
<dbReference type="EC" id="1.5.-.-" evidence="10"/>
<dbReference type="EMBL" id="JBEWTB010000002">
    <property type="protein sequence ID" value="MET4758466.1"/>
    <property type="molecule type" value="Genomic_DNA"/>
</dbReference>
<evidence type="ECO:0000256" key="4">
    <source>
        <dbReference type="ARBA" id="ARBA00022679"/>
    </source>
</evidence>
<accession>A0ABV2SL28</accession>
<evidence type="ECO:0000256" key="6">
    <source>
        <dbReference type="ARBA" id="ARBA00022694"/>
    </source>
</evidence>
<dbReference type="HAMAP" id="MF_01102">
    <property type="entry name" value="MnmC"/>
    <property type="match status" value="1"/>
</dbReference>
<dbReference type="Gene3D" id="3.40.50.150">
    <property type="entry name" value="Vaccinia Virus protein VP39"/>
    <property type="match status" value="1"/>
</dbReference>
<keyword evidence="1 10" id="KW-0963">Cytoplasm</keyword>
<evidence type="ECO:0000259" key="12">
    <source>
        <dbReference type="Pfam" id="PF05430"/>
    </source>
</evidence>
<dbReference type="SUPFAM" id="SSF54373">
    <property type="entry name" value="FAD-linked reductases, C-terminal domain"/>
    <property type="match status" value="1"/>
</dbReference>
<comment type="similarity">
    <text evidence="10">In the C-terminal section; belongs to the DAO family.</text>
</comment>
<keyword evidence="7 10" id="KW-0274">FAD</keyword>
<evidence type="ECO:0000256" key="2">
    <source>
        <dbReference type="ARBA" id="ARBA00022603"/>
    </source>
</evidence>
<evidence type="ECO:0000313" key="14">
    <source>
        <dbReference type="Proteomes" id="UP001549366"/>
    </source>
</evidence>
<evidence type="ECO:0000256" key="7">
    <source>
        <dbReference type="ARBA" id="ARBA00022827"/>
    </source>
</evidence>
<dbReference type="InterPro" id="IPR047785">
    <property type="entry name" value="tRNA_MNMC2"/>
</dbReference>
<dbReference type="InterPro" id="IPR017610">
    <property type="entry name" value="tRNA_S-uridine_synth_MnmC_C"/>
</dbReference>
<evidence type="ECO:0000256" key="1">
    <source>
        <dbReference type="ARBA" id="ARBA00022490"/>
    </source>
</evidence>
<sequence>MSDPENTALSHAPALSHAKLEWRDNGQPVSSQYNDIYFSTESGLEETFHTFIKPNRLPERFSRLNTGECISIAETGFGTGLNFLCVWQLFDELATDGSRLHFISTEKHPLKQDDFQRALTLWPELKKQASELAGLYLPACQGQQHFVFANGRVRLTLLTGDVLDTLSDFSGKVDAWFLDGFAPSKNPDMWRSELFDIMAHKSHSQTTYATFTAARIVRDHLIRSGFSVEKVPAFGKKRDMLRGQFLRSTPASAVRPEWQLPDAPVTKRQQAVVIGGGLAGTSTARSLAERGWQVTLLEQHEQLAKEASGNPQGILYAKLSPHHTPLSRFILQGYLYSINLMNQLQGSHSPYWHQTSVVQMPVTDKEFNRYKSLAEQFPENLLFMADSEQLATLTGFKLNRSGLVFPKAGWVKPAHFCQSLADHPAIQTETGHSVEALKKEGSEWVLLNKQQEEIIRSEVVVVAGGVHSHQFPELEHLPVKPIRGQLSQVAETTSSSRLSVCLCCEGYIAPACDHEHTLGATFDFNDDCLSVRKEDHQRNLDMLSSQMPEVYAALGKTSSNYVSDYRPEVTGGRTGFRCTTPDYLPLVGPVVNRSSFIKQFALLRKDAKALIDGKADYLEGLYVNTGHGSRGLITCPLSGEIIASMISGDSNVVEHSLLDALNPTRFLIRNLIKKNI</sequence>
<dbReference type="GO" id="GO:0016491">
    <property type="term" value="F:oxidoreductase activity"/>
    <property type="evidence" value="ECO:0007669"/>
    <property type="project" value="UniProtKB-KW"/>
</dbReference>
<evidence type="ECO:0000256" key="5">
    <source>
        <dbReference type="ARBA" id="ARBA00022691"/>
    </source>
</evidence>
<name>A0ABV2SL28_9GAMM</name>
<comment type="similarity">
    <text evidence="10">In the N-terminal section; belongs to the methyltransferase superfamily. tRNA (mnm(5)s(2)U34)-methyltransferase family.</text>
</comment>
<dbReference type="GO" id="GO:0004808">
    <property type="term" value="F:tRNA (5-methylaminomethyl-2-thiouridylate)(34)-methyltransferase activity"/>
    <property type="evidence" value="ECO:0007669"/>
    <property type="project" value="UniProtKB-EC"/>
</dbReference>
<comment type="caution">
    <text evidence="13">The sequence shown here is derived from an EMBL/GenBank/DDBJ whole genome shotgun (WGS) entry which is preliminary data.</text>
</comment>
<gene>
    <name evidence="10" type="primary">mnmC</name>
    <name evidence="13" type="ORF">V5J35_003658</name>
</gene>
<evidence type="ECO:0000313" key="13">
    <source>
        <dbReference type="EMBL" id="MET4758466.1"/>
    </source>
</evidence>
<evidence type="ECO:0000256" key="8">
    <source>
        <dbReference type="ARBA" id="ARBA00023002"/>
    </source>
</evidence>
<keyword evidence="14" id="KW-1185">Reference proteome</keyword>
<evidence type="ECO:0000256" key="3">
    <source>
        <dbReference type="ARBA" id="ARBA00022630"/>
    </source>
</evidence>